<feature type="compositionally biased region" description="Basic and acidic residues" evidence="10">
    <location>
        <begin position="260"/>
        <end position="269"/>
    </location>
</feature>
<feature type="region of interest" description="Disordered" evidence="10">
    <location>
        <begin position="248"/>
        <end position="290"/>
    </location>
</feature>
<dbReference type="GO" id="GO:0071035">
    <property type="term" value="P:nuclear polyadenylation-dependent rRNA catabolic process"/>
    <property type="evidence" value="ECO:0007669"/>
    <property type="project" value="TreeGrafter"/>
</dbReference>
<evidence type="ECO:0000259" key="11">
    <source>
        <dbReference type="PROSITE" id="PS50158"/>
    </source>
</evidence>
<evidence type="ECO:0000256" key="6">
    <source>
        <dbReference type="ARBA" id="ARBA00023242"/>
    </source>
</evidence>
<dbReference type="EMBL" id="GBIH01002835">
    <property type="protein sequence ID" value="JAC91875.1"/>
    <property type="molecule type" value="mRNA"/>
</dbReference>
<dbReference type="GO" id="GO:0003723">
    <property type="term" value="F:RNA binding"/>
    <property type="evidence" value="ECO:0007669"/>
    <property type="project" value="TreeGrafter"/>
</dbReference>
<dbReference type="GO" id="GO:0071039">
    <property type="term" value="P:nuclear polyadenylation-dependent CUT catabolic process"/>
    <property type="evidence" value="ECO:0007669"/>
    <property type="project" value="TreeGrafter"/>
</dbReference>
<evidence type="ECO:0000256" key="3">
    <source>
        <dbReference type="ARBA" id="ARBA00022737"/>
    </source>
</evidence>
<dbReference type="GO" id="GO:0031499">
    <property type="term" value="C:TRAMP complex"/>
    <property type="evidence" value="ECO:0007669"/>
    <property type="project" value="TreeGrafter"/>
</dbReference>
<dbReference type="PANTHER" id="PTHR46543:SF1">
    <property type="entry name" value="ZINC FINGER CCHC DOMAIN-CONTAINING PROTEIN 7"/>
    <property type="match status" value="1"/>
</dbReference>
<dbReference type="PANTHER" id="PTHR46543">
    <property type="entry name" value="ZINC FINGER CCHC DOMAIN-CONTAINING PROTEIN 7"/>
    <property type="match status" value="1"/>
</dbReference>
<organism evidence="12">
    <name type="scientific">Ixodes ricinus</name>
    <name type="common">Common tick</name>
    <name type="synonym">Acarus ricinus</name>
    <dbReference type="NCBI Taxonomy" id="34613"/>
    <lineage>
        <taxon>Eukaryota</taxon>
        <taxon>Metazoa</taxon>
        <taxon>Ecdysozoa</taxon>
        <taxon>Arthropoda</taxon>
        <taxon>Chelicerata</taxon>
        <taxon>Arachnida</taxon>
        <taxon>Acari</taxon>
        <taxon>Parasitiformes</taxon>
        <taxon>Ixodida</taxon>
        <taxon>Ixodoidea</taxon>
        <taxon>Ixodidae</taxon>
        <taxon>Ixodinae</taxon>
        <taxon>Ixodes</taxon>
    </lineage>
</organism>
<dbReference type="PROSITE" id="PS50158">
    <property type="entry name" value="ZF_CCHC"/>
    <property type="match status" value="1"/>
</dbReference>
<keyword evidence="4 9" id="KW-0863">Zinc-finger</keyword>
<evidence type="ECO:0000256" key="10">
    <source>
        <dbReference type="SAM" id="MobiDB-lite"/>
    </source>
</evidence>
<evidence type="ECO:0000256" key="1">
    <source>
        <dbReference type="ARBA" id="ARBA00004123"/>
    </source>
</evidence>
<dbReference type="GO" id="GO:0071038">
    <property type="term" value="P:TRAMP-dependent tRNA surveillance pathway"/>
    <property type="evidence" value="ECO:0007669"/>
    <property type="project" value="TreeGrafter"/>
</dbReference>
<evidence type="ECO:0000256" key="2">
    <source>
        <dbReference type="ARBA" id="ARBA00022723"/>
    </source>
</evidence>
<name>A0A090XA48_IXORI</name>
<keyword evidence="3" id="KW-0677">Repeat</keyword>
<dbReference type="InterPro" id="IPR051644">
    <property type="entry name" value="TRAMP_AT-DNA-binding"/>
</dbReference>
<evidence type="ECO:0000256" key="9">
    <source>
        <dbReference type="PROSITE-ProRule" id="PRU00047"/>
    </source>
</evidence>
<sequence length="290" mass="31860">AKRKKKRKLEVIVEEDGGDGSTEDRDASSVDAVDTIVLSSDDELIVFSEESSQDISLNVEGTTKTNKKPKVTCGMWMSRTVTASTGVSGTTTNSRACAAAIATSLAISPSSAPEPKVQVCHLCAEPRSPGVTAAPERISRPLLRDRVTPWWSASRATATPCNIYQVLGSPPARLCPDLWRRYHLTTEDDPIVRAPFKTRPIEERYCYNCAGQGHFGHQCHMKKRGQPGVRPTSFLTTTLASLNIMVDSQKDIGKRHRTSRKEARADRKTGAQRKMTSASRQPRKTNHATI</sequence>
<evidence type="ECO:0000313" key="12">
    <source>
        <dbReference type="EMBL" id="JAC91875.1"/>
    </source>
</evidence>
<dbReference type="GO" id="GO:0071036">
    <property type="term" value="P:nuclear polyadenylation-dependent snoRNA catabolic process"/>
    <property type="evidence" value="ECO:0007669"/>
    <property type="project" value="TreeGrafter"/>
</dbReference>
<feature type="non-terminal residue" evidence="12">
    <location>
        <position position="1"/>
    </location>
</feature>
<dbReference type="GO" id="GO:0071037">
    <property type="term" value="P:nuclear polyadenylation-dependent snRNA catabolic process"/>
    <property type="evidence" value="ECO:0007669"/>
    <property type="project" value="TreeGrafter"/>
</dbReference>
<evidence type="ECO:0000256" key="7">
    <source>
        <dbReference type="ARBA" id="ARBA00041190"/>
    </source>
</evidence>
<dbReference type="AlphaFoldDB" id="A0A090XA48"/>
<feature type="compositionally biased region" description="Basic residues" evidence="10">
    <location>
        <begin position="281"/>
        <end position="290"/>
    </location>
</feature>
<evidence type="ECO:0000256" key="8">
    <source>
        <dbReference type="ARBA" id="ARBA00043023"/>
    </source>
</evidence>
<dbReference type="Gene3D" id="4.10.60.10">
    <property type="entry name" value="Zinc finger, CCHC-type"/>
    <property type="match status" value="1"/>
</dbReference>
<keyword evidence="5" id="KW-0862">Zinc</keyword>
<accession>A0A090XA48</accession>
<dbReference type="InterPro" id="IPR001878">
    <property type="entry name" value="Znf_CCHC"/>
</dbReference>
<dbReference type="GO" id="GO:0008270">
    <property type="term" value="F:zinc ion binding"/>
    <property type="evidence" value="ECO:0007669"/>
    <property type="project" value="UniProtKB-KW"/>
</dbReference>
<feature type="domain" description="CCHC-type" evidence="11">
    <location>
        <begin position="206"/>
        <end position="219"/>
    </location>
</feature>
<comment type="subcellular location">
    <subcellularLocation>
        <location evidence="1">Nucleus</location>
    </subcellularLocation>
</comment>
<proteinExistence type="evidence at transcript level"/>
<evidence type="ECO:0000256" key="5">
    <source>
        <dbReference type="ARBA" id="ARBA00022833"/>
    </source>
</evidence>
<keyword evidence="6" id="KW-0539">Nucleus</keyword>
<dbReference type="GO" id="GO:0071031">
    <property type="term" value="P:nuclear mRNA surveillance of mRNA 3'-end processing"/>
    <property type="evidence" value="ECO:0007669"/>
    <property type="project" value="TreeGrafter"/>
</dbReference>
<evidence type="ECO:0000256" key="4">
    <source>
        <dbReference type="ARBA" id="ARBA00022771"/>
    </source>
</evidence>
<protein>
    <recommendedName>
        <fullName evidence="7">Zinc finger CCHC domain-containing protein 7</fullName>
    </recommendedName>
    <alternativeName>
        <fullName evidence="8">TRAMP-like complex RNA-binding factor ZCCHC7</fullName>
    </alternativeName>
</protein>
<keyword evidence="2" id="KW-0479">Metal-binding</keyword>
<reference evidence="12" key="1">
    <citation type="journal article" date="2015" name="PLoS Negl. Trop. Dis.">
        <title>Deep Sequencing Analysis of the Ixodes ricinus Haemocytome.</title>
        <authorList>
            <person name="Kotsyfakis M."/>
            <person name="Kopacek P."/>
            <person name="Franta Z."/>
            <person name="Pedra J.H."/>
            <person name="Ribeiro J.M."/>
        </authorList>
    </citation>
    <scope>NUCLEOTIDE SEQUENCE</scope>
</reference>